<evidence type="ECO:0000259" key="2">
    <source>
        <dbReference type="SMART" id="SM00093"/>
    </source>
</evidence>
<dbReference type="Gene3D" id="2.30.39.10">
    <property type="entry name" value="Alpha-1-antitrypsin, domain 1"/>
    <property type="match status" value="1"/>
</dbReference>
<dbReference type="CDD" id="cd19589">
    <property type="entry name" value="serpin_tengpin-like"/>
    <property type="match status" value="1"/>
</dbReference>
<sequence length="446" mass="47904">MERLVERRTALALLGMPAALSLGSVLTGCSKNAQDSAPAISATDLTADVKDAALTQEPIANALTDQTTTHALFDFTSLLLQGTYPTDQQANVLVSPLSALFALALAETGAAGDTLSQLETATGMDIGSLATYLGAYARRISGEDLYDTQQKGDALALKCANSIWLRSSDDLSVSDDYLATCKGTLDAQAFSAPFDSTTVDDINSWVSSKTDGMIDRLVERITADDQLFLINALAFDDVWQEPYEEGDVQGDTFTTEKGDEQSVRMMHSHETAYLENSLAEGFLKPYENHNFAFVALLPKQGVQLADLVASLDGTSLHDMITNPVPNIEVSAGLPKFSLDYQTTLNDQLVAMGVRDAFDPNLADFSRMATLKDGNLAISTVLQKTFIDVNEAGTKAAAVTAIGEAGSTATPDEPEVREVILDRPFVYFIIDNMTLTPLFVGVLTHVE</sequence>
<accession>A0A117J408</accession>
<dbReference type="Proteomes" id="UP000054078">
    <property type="component" value="Unassembled WGS sequence"/>
</dbReference>
<dbReference type="InterPro" id="IPR023796">
    <property type="entry name" value="Serpin_dom"/>
</dbReference>
<dbReference type="PANTHER" id="PTHR11461">
    <property type="entry name" value="SERINE PROTEASE INHIBITOR, SERPIN"/>
    <property type="match status" value="1"/>
</dbReference>
<dbReference type="AlphaFoldDB" id="A0A117J408"/>
<dbReference type="OrthoDB" id="9764871at2"/>
<dbReference type="EMBL" id="LOJF01000010">
    <property type="protein sequence ID" value="KUH58046.1"/>
    <property type="molecule type" value="Genomic_DNA"/>
</dbReference>
<dbReference type="SUPFAM" id="SSF56574">
    <property type="entry name" value="Serpins"/>
    <property type="match status" value="1"/>
</dbReference>
<dbReference type="SMART" id="SM00093">
    <property type="entry name" value="SERPIN"/>
    <property type="match status" value="1"/>
</dbReference>
<dbReference type="Pfam" id="PF00079">
    <property type="entry name" value="Serpin"/>
    <property type="match status" value="1"/>
</dbReference>
<evidence type="ECO:0000313" key="4">
    <source>
        <dbReference type="Proteomes" id="UP000054078"/>
    </source>
</evidence>
<protein>
    <recommendedName>
        <fullName evidence="2">Serpin domain-containing protein</fullName>
    </recommendedName>
</protein>
<dbReference type="InterPro" id="IPR000215">
    <property type="entry name" value="Serpin_fam"/>
</dbReference>
<organism evidence="3 4">
    <name type="scientific">Tractidigestivibacter scatoligenes</name>
    <name type="common">Olsenella scatoligenes</name>
    <dbReference type="NCBI Taxonomy" id="1299998"/>
    <lineage>
        <taxon>Bacteria</taxon>
        <taxon>Bacillati</taxon>
        <taxon>Actinomycetota</taxon>
        <taxon>Coriobacteriia</taxon>
        <taxon>Coriobacteriales</taxon>
        <taxon>Atopobiaceae</taxon>
        <taxon>Tractidigestivibacter</taxon>
    </lineage>
</organism>
<evidence type="ECO:0000313" key="3">
    <source>
        <dbReference type="EMBL" id="KUH58046.1"/>
    </source>
</evidence>
<dbReference type="RefSeq" id="WP_059054977.1">
    <property type="nucleotide sequence ID" value="NZ_LOJF01000010.1"/>
</dbReference>
<comment type="caution">
    <text evidence="3">The sequence shown here is derived from an EMBL/GenBank/DDBJ whole genome shotgun (WGS) entry which is preliminary data.</text>
</comment>
<comment type="similarity">
    <text evidence="1">Belongs to the serpin family.</text>
</comment>
<dbReference type="STRING" id="1299998.AUL39_07445"/>
<dbReference type="GO" id="GO:0004867">
    <property type="term" value="F:serine-type endopeptidase inhibitor activity"/>
    <property type="evidence" value="ECO:0007669"/>
    <property type="project" value="InterPro"/>
</dbReference>
<dbReference type="InterPro" id="IPR023795">
    <property type="entry name" value="Serpin_CS"/>
</dbReference>
<dbReference type="GO" id="GO:0005615">
    <property type="term" value="C:extracellular space"/>
    <property type="evidence" value="ECO:0007669"/>
    <property type="project" value="InterPro"/>
</dbReference>
<dbReference type="PROSITE" id="PS51257">
    <property type="entry name" value="PROKAR_LIPOPROTEIN"/>
    <property type="match status" value="1"/>
</dbReference>
<reference evidence="3 4" key="1">
    <citation type="submission" date="2015-12" db="EMBL/GenBank/DDBJ databases">
        <title>Draft Genome Sequence of Olsenella scatoligenes SK9K4T; a Producer of 3-Methylindole- (skatole) and 4-Methylphenol- (p-cresol) Isolated from Pig Feces.</title>
        <authorList>
            <person name="Li X."/>
            <person name="Borg B."/>
            <person name="Canibe N."/>
        </authorList>
    </citation>
    <scope>NUCLEOTIDE SEQUENCE [LARGE SCALE GENOMIC DNA]</scope>
    <source>
        <strain evidence="3 4">SK9K4</strain>
    </source>
</reference>
<name>A0A117J408_TRASO</name>
<dbReference type="InterPro" id="IPR042185">
    <property type="entry name" value="Serpin_sf_2"/>
</dbReference>
<keyword evidence="4" id="KW-1185">Reference proteome</keyword>
<dbReference type="PROSITE" id="PS00284">
    <property type="entry name" value="SERPIN"/>
    <property type="match status" value="1"/>
</dbReference>
<dbReference type="PANTHER" id="PTHR11461:SF211">
    <property type="entry name" value="GH10112P-RELATED"/>
    <property type="match status" value="1"/>
</dbReference>
<dbReference type="Gene3D" id="3.30.497.10">
    <property type="entry name" value="Antithrombin, subunit I, domain 2"/>
    <property type="match status" value="1"/>
</dbReference>
<gene>
    <name evidence="3" type="ORF">AUL39_07445</name>
</gene>
<evidence type="ECO:0000256" key="1">
    <source>
        <dbReference type="RuleBase" id="RU000411"/>
    </source>
</evidence>
<dbReference type="InterPro" id="IPR042178">
    <property type="entry name" value="Serpin_sf_1"/>
</dbReference>
<dbReference type="InterPro" id="IPR036186">
    <property type="entry name" value="Serpin_sf"/>
</dbReference>
<feature type="domain" description="Serpin" evidence="2">
    <location>
        <begin position="73"/>
        <end position="445"/>
    </location>
</feature>
<proteinExistence type="inferred from homology"/>